<accession>A0AB40D572</accession>
<dbReference type="GeneID" id="120282613"/>
<dbReference type="InterPro" id="IPR037546">
    <property type="entry name" value="SAC51-like"/>
</dbReference>
<protein>
    <submittedName>
        <fullName evidence="7">Transcription factor bHLH143-like</fullName>
    </submittedName>
</protein>
<evidence type="ECO:0000313" key="7">
    <source>
        <dbReference type="RefSeq" id="XP_039145383.1"/>
    </source>
</evidence>
<evidence type="ECO:0000256" key="2">
    <source>
        <dbReference type="ARBA" id="ARBA00023015"/>
    </source>
</evidence>
<reference evidence="7" key="1">
    <citation type="submission" date="2025-08" db="UniProtKB">
        <authorList>
            <consortium name="RefSeq"/>
        </authorList>
    </citation>
    <scope>IDENTIFICATION</scope>
</reference>
<keyword evidence="6" id="KW-1185">Reference proteome</keyword>
<keyword evidence="3" id="KW-0804">Transcription</keyword>
<keyword evidence="2" id="KW-0805">Transcription regulation</keyword>
<feature type="region of interest" description="Disordered" evidence="4">
    <location>
        <begin position="55"/>
        <end position="82"/>
    </location>
</feature>
<sequence length="178" mass="20367">MGKKFEVFDPKQWNSIVFKVFDQSAAVVSHEEQVVESEEMHENTEEIDALLYSESNESHEQHEQDECEASTGHSPLDLDGTHGYKFKTKRRRLDTELMDTASSRAREDESSCIGEEQECNKKSKRKRIQDTVEVLRRIIPGLTGVNGKAKDASTVLDEAIRYLNSLKLRMKGLEFITD</sequence>
<dbReference type="RefSeq" id="XP_039145383.1">
    <property type="nucleotide sequence ID" value="XM_039289449.1"/>
</dbReference>
<evidence type="ECO:0000256" key="3">
    <source>
        <dbReference type="ARBA" id="ARBA00023163"/>
    </source>
</evidence>
<proteinExistence type="inferred from homology"/>
<dbReference type="PANTHER" id="PTHR36066">
    <property type="entry name" value="TRANSCRIPTION FACTOR BHLH145"/>
    <property type="match status" value="1"/>
</dbReference>
<dbReference type="Proteomes" id="UP001515500">
    <property type="component" value="Chromosome 18"/>
</dbReference>
<dbReference type="PROSITE" id="PS50888">
    <property type="entry name" value="BHLH"/>
    <property type="match status" value="1"/>
</dbReference>
<dbReference type="SUPFAM" id="SSF47459">
    <property type="entry name" value="HLH, helix-loop-helix DNA-binding domain"/>
    <property type="match status" value="1"/>
</dbReference>
<dbReference type="AlphaFoldDB" id="A0AB40D572"/>
<dbReference type="PANTHER" id="PTHR36066:SF2">
    <property type="entry name" value="TRANSCRIPTION FACTOR BHLH145"/>
    <property type="match status" value="1"/>
</dbReference>
<evidence type="ECO:0000313" key="6">
    <source>
        <dbReference type="Proteomes" id="UP001515500"/>
    </source>
</evidence>
<organism evidence="6 7">
    <name type="scientific">Dioscorea cayennensis subsp. rotundata</name>
    <name type="common">White Guinea yam</name>
    <name type="synonym">Dioscorea rotundata</name>
    <dbReference type="NCBI Taxonomy" id="55577"/>
    <lineage>
        <taxon>Eukaryota</taxon>
        <taxon>Viridiplantae</taxon>
        <taxon>Streptophyta</taxon>
        <taxon>Embryophyta</taxon>
        <taxon>Tracheophyta</taxon>
        <taxon>Spermatophyta</taxon>
        <taxon>Magnoliopsida</taxon>
        <taxon>Liliopsida</taxon>
        <taxon>Dioscoreales</taxon>
        <taxon>Dioscoreaceae</taxon>
        <taxon>Dioscorea</taxon>
    </lineage>
</organism>
<dbReference type="GO" id="GO:0046983">
    <property type="term" value="F:protein dimerization activity"/>
    <property type="evidence" value="ECO:0007669"/>
    <property type="project" value="InterPro"/>
</dbReference>
<comment type="similarity">
    <text evidence="1">Belongs to the bHLH protein family.</text>
</comment>
<feature type="domain" description="BHLH" evidence="5">
    <location>
        <begin position="112"/>
        <end position="166"/>
    </location>
</feature>
<gene>
    <name evidence="7" type="primary">LOC120282613</name>
</gene>
<name>A0AB40D572_DIOCR</name>
<dbReference type="InterPro" id="IPR011598">
    <property type="entry name" value="bHLH_dom"/>
</dbReference>
<evidence type="ECO:0000256" key="4">
    <source>
        <dbReference type="SAM" id="MobiDB-lite"/>
    </source>
</evidence>
<dbReference type="InterPro" id="IPR036638">
    <property type="entry name" value="HLH_DNA-bd_sf"/>
</dbReference>
<evidence type="ECO:0000259" key="5">
    <source>
        <dbReference type="PROSITE" id="PS50888"/>
    </source>
</evidence>
<evidence type="ECO:0000256" key="1">
    <source>
        <dbReference type="ARBA" id="ARBA00005510"/>
    </source>
</evidence>